<feature type="domain" description="Glycosyl hydrolase family 13 catalytic" evidence="4">
    <location>
        <begin position="149"/>
        <end position="602"/>
    </location>
</feature>
<evidence type="ECO:0000256" key="2">
    <source>
        <dbReference type="ARBA" id="ARBA00022801"/>
    </source>
</evidence>
<dbReference type="Pfam" id="PF02903">
    <property type="entry name" value="Alpha-amylase_N"/>
    <property type="match status" value="1"/>
</dbReference>
<accession>B7AVF4</accession>
<protein>
    <recommendedName>
        <fullName evidence="4">Glycosyl hydrolase family 13 catalytic domain-containing protein</fullName>
    </recommendedName>
</protein>
<evidence type="ECO:0000313" key="6">
    <source>
        <dbReference type="Proteomes" id="UP000003136"/>
    </source>
</evidence>
<proteinExistence type="inferred from homology"/>
<evidence type="ECO:0000256" key="3">
    <source>
        <dbReference type="ARBA" id="ARBA00023295"/>
    </source>
</evidence>
<dbReference type="Gene3D" id="2.60.40.10">
    <property type="entry name" value="Immunoglobulins"/>
    <property type="match status" value="1"/>
</dbReference>
<dbReference type="EMBL" id="ABVQ01000037">
    <property type="protein sequence ID" value="EEC56195.1"/>
    <property type="molecule type" value="Genomic_DNA"/>
</dbReference>
<evidence type="ECO:0000259" key="4">
    <source>
        <dbReference type="SMART" id="SM00642"/>
    </source>
</evidence>
<dbReference type="STRING" id="483218.BACPEC_02702"/>
<dbReference type="PANTHER" id="PTHR10357">
    <property type="entry name" value="ALPHA-AMYLASE FAMILY MEMBER"/>
    <property type="match status" value="1"/>
</dbReference>
<comment type="caution">
    <text evidence="5">The sequence shown here is derived from an EMBL/GenBank/DDBJ whole genome shotgun (WGS) entry which is preliminary data.</text>
</comment>
<dbReference type="PANTHER" id="PTHR10357:SF210">
    <property type="entry name" value="MALTODEXTRIN GLUCOSIDASE"/>
    <property type="match status" value="1"/>
</dbReference>
<gene>
    <name evidence="5" type="ORF">BACPEC_02702</name>
</gene>
<dbReference type="InterPro" id="IPR004185">
    <property type="entry name" value="Glyco_hydro_13_lg-like_dom"/>
</dbReference>
<dbReference type="CDD" id="cd11338">
    <property type="entry name" value="AmyAc_CMD"/>
    <property type="match status" value="1"/>
</dbReference>
<dbReference type="SUPFAM" id="SSF51011">
    <property type="entry name" value="Glycosyl hydrolase domain"/>
    <property type="match status" value="1"/>
</dbReference>
<keyword evidence="3" id="KW-0326">Glycosidase</keyword>
<dbReference type="Pfam" id="PF00128">
    <property type="entry name" value="Alpha-amylase"/>
    <property type="match status" value="2"/>
</dbReference>
<organism evidence="5 6">
    <name type="scientific">[Bacteroides] pectinophilus ATCC 43243</name>
    <dbReference type="NCBI Taxonomy" id="483218"/>
    <lineage>
        <taxon>Bacteria</taxon>
        <taxon>Bacillati</taxon>
        <taxon>Bacillota</taxon>
        <taxon>Clostridia</taxon>
        <taxon>Eubacteriales</taxon>
    </lineage>
</organism>
<dbReference type="InterPro" id="IPR014756">
    <property type="entry name" value="Ig_E-set"/>
</dbReference>
<keyword evidence="2" id="KW-0378">Hydrolase</keyword>
<dbReference type="SUPFAM" id="SSF81296">
    <property type="entry name" value="E set domains"/>
    <property type="match status" value="1"/>
</dbReference>
<dbReference type="InterPro" id="IPR013783">
    <property type="entry name" value="Ig-like_fold"/>
</dbReference>
<name>B7AVF4_9FIRM</name>
<evidence type="ECO:0000256" key="1">
    <source>
        <dbReference type="ARBA" id="ARBA00008061"/>
    </source>
</evidence>
<dbReference type="SMART" id="SM00642">
    <property type="entry name" value="Aamy"/>
    <property type="match status" value="1"/>
</dbReference>
<comment type="similarity">
    <text evidence="1">Belongs to the glycosyl hydrolase 13 family.</text>
</comment>
<reference evidence="5 6" key="1">
    <citation type="submission" date="2008-11" db="EMBL/GenBank/DDBJ databases">
        <title>Draft genome sequence of Bacteroides pectinophilus (ATCC 43243).</title>
        <authorList>
            <person name="Sudarsanam P."/>
            <person name="Ley R."/>
            <person name="Guruge J."/>
            <person name="Turnbaugh P.J."/>
            <person name="Mahowald M."/>
            <person name="Liep D."/>
            <person name="Gordon J."/>
        </authorList>
    </citation>
    <scope>NUCLEOTIDE SEQUENCE [LARGE SCALE GENOMIC DNA]</scope>
    <source>
        <strain evidence="5 6">ATCC 43243</strain>
    </source>
</reference>
<dbReference type="AlphaFoldDB" id="B7AVF4"/>
<dbReference type="InterPro" id="IPR017853">
    <property type="entry name" value="GH"/>
</dbReference>
<dbReference type="SUPFAM" id="SSF51445">
    <property type="entry name" value="(Trans)glycosidases"/>
    <property type="match status" value="1"/>
</dbReference>
<keyword evidence="6" id="KW-1185">Reference proteome</keyword>
<dbReference type="Proteomes" id="UP000003136">
    <property type="component" value="Unassembled WGS sequence"/>
</dbReference>
<dbReference type="CDD" id="cd02857">
    <property type="entry name" value="E_set_CDase_PDE_N"/>
    <property type="match status" value="1"/>
</dbReference>
<dbReference type="InterPro" id="IPR006047">
    <property type="entry name" value="GH13_cat_dom"/>
</dbReference>
<dbReference type="InterPro" id="IPR013780">
    <property type="entry name" value="Glyco_hydro_b"/>
</dbReference>
<dbReference type="GO" id="GO:0004553">
    <property type="term" value="F:hydrolase activity, hydrolyzing O-glycosyl compounds"/>
    <property type="evidence" value="ECO:0007669"/>
    <property type="project" value="InterPro"/>
</dbReference>
<dbReference type="GO" id="GO:0005975">
    <property type="term" value="P:carbohydrate metabolic process"/>
    <property type="evidence" value="ECO:0007669"/>
    <property type="project" value="InterPro"/>
</dbReference>
<dbReference type="eggNOG" id="COG0366">
    <property type="taxonomic scope" value="Bacteria"/>
</dbReference>
<dbReference type="Gene3D" id="2.60.40.1180">
    <property type="entry name" value="Golgi alpha-mannosidase II"/>
    <property type="match status" value="1"/>
</dbReference>
<dbReference type="HOGENOM" id="CLU_006462_6_4_9"/>
<evidence type="ECO:0000313" key="5">
    <source>
        <dbReference type="EMBL" id="EEC56195.1"/>
    </source>
</evidence>
<dbReference type="Gene3D" id="3.20.20.80">
    <property type="entry name" value="Glycosidases"/>
    <property type="match status" value="1"/>
</dbReference>
<reference evidence="5 6" key="2">
    <citation type="submission" date="2008-11" db="EMBL/GenBank/DDBJ databases">
        <authorList>
            <person name="Fulton L."/>
            <person name="Clifton S."/>
            <person name="Fulton B."/>
            <person name="Xu J."/>
            <person name="Minx P."/>
            <person name="Pepin K.H."/>
            <person name="Johnson M."/>
            <person name="Bhonagiri V."/>
            <person name="Nash W.E."/>
            <person name="Mardis E.R."/>
            <person name="Wilson R.K."/>
        </authorList>
    </citation>
    <scope>NUCLEOTIDE SEQUENCE [LARGE SCALE GENOMIC DNA]</scope>
    <source>
        <strain evidence="5 6">ATCC 43243</strain>
    </source>
</reference>
<sequence length="704" mass="81360">MRITKNFDGMTVCEKRLNYLMNVKPILNIHAIFSDAGPEYRIPPEPDKDENVKLRLRTARYNIDEACVVVNNNRIAMHRTFSNELFDFYEADINVGSEKLYYYYEVRVGKVVCYYNQIGVMRDLNPFYNFQIMPGFKTPQWAKGAVMYQIFVDRFCNGDKTNDVLTNEYAYIGQHVERVEEWDSRPNEMDVRRFYGGDLQGVMDKLDYLQDLGVDVIYFNPLFVSPSNHKYDIQDYDYIDPHIGRITDDGGSLLDEGDNDNTKASRYIKRVTGKNNLEAGNEFFAQLVSEAHRRNMKVIIDGVFNHCGSFNKWLDREHIYYASEENYEKGAYVDRNSPYHDFFKFYGDTWPDNNSYDSWWGNDTLPKLNYQGSPKLEEYILRIAAKWVSAPYNVDGWRLDVAADLGYGTEYNHEFWRKFRNVVKKANPDALILAENYGDSYDWLQGDQWDTIMNYDAFMEPVTWFLTGMQKHSDEFRQDMLGNVDNFFGVMNHNMARMGGQAVGIAMNELSNHDHSRFLTRTNRTVGRLASKGSDAASQGVNKAVFMEGVVIQMTWPGAPTIYYGDEAGVCGWTDPDNRRTYPWGHEDKELIAFHRDIIAVHKSSPALMHGSYKMLVAEHNLICYGRFCEDDVVIVVINNGDDERRVNIPAWQTGLTSHDDVEQVLVTYDGGYSTERLGYSVPGGYLDLGLRRTSAVILRKIQY</sequence>